<name>A0ABV9BUV5_9ACTN</name>
<gene>
    <name evidence="1" type="ORF">ACFPEN_33510</name>
</gene>
<organism evidence="1 2">
    <name type="scientific">Streptomyces ehimensis</name>
    <dbReference type="NCBI Taxonomy" id="68195"/>
    <lineage>
        <taxon>Bacteria</taxon>
        <taxon>Bacillati</taxon>
        <taxon>Actinomycetota</taxon>
        <taxon>Actinomycetes</taxon>
        <taxon>Kitasatosporales</taxon>
        <taxon>Streptomycetaceae</taxon>
        <taxon>Streptomyces</taxon>
    </lineage>
</organism>
<comment type="caution">
    <text evidence="1">The sequence shown here is derived from an EMBL/GenBank/DDBJ whole genome shotgun (WGS) entry which is preliminary data.</text>
</comment>
<evidence type="ECO:0000313" key="1">
    <source>
        <dbReference type="EMBL" id="MFC4517807.1"/>
    </source>
</evidence>
<dbReference type="EMBL" id="JBHSFS010000026">
    <property type="protein sequence ID" value="MFC4517807.1"/>
    <property type="molecule type" value="Genomic_DNA"/>
</dbReference>
<sequence>MAVMAHPVGQALEEGAARVRVRRLRTTPAHSANGCVAGEAGGSGTA</sequence>
<reference evidence="2" key="1">
    <citation type="journal article" date="2019" name="Int. J. Syst. Evol. Microbiol.">
        <title>The Global Catalogue of Microorganisms (GCM) 10K type strain sequencing project: providing services to taxonomists for standard genome sequencing and annotation.</title>
        <authorList>
            <consortium name="The Broad Institute Genomics Platform"/>
            <consortium name="The Broad Institute Genome Sequencing Center for Infectious Disease"/>
            <person name="Wu L."/>
            <person name="Ma J."/>
        </authorList>
    </citation>
    <scope>NUCLEOTIDE SEQUENCE [LARGE SCALE GENOMIC DNA]</scope>
    <source>
        <strain evidence="2">CECT 8064</strain>
    </source>
</reference>
<accession>A0ABV9BUV5</accession>
<dbReference type="RefSeq" id="WP_417924267.1">
    <property type="nucleotide sequence ID" value="NZ_JBHSFS010000026.1"/>
</dbReference>
<protein>
    <submittedName>
        <fullName evidence="1">Uncharacterized protein</fullName>
    </submittedName>
</protein>
<keyword evidence="2" id="KW-1185">Reference proteome</keyword>
<proteinExistence type="predicted"/>
<evidence type="ECO:0000313" key="2">
    <source>
        <dbReference type="Proteomes" id="UP001595990"/>
    </source>
</evidence>
<dbReference type="Proteomes" id="UP001595990">
    <property type="component" value="Unassembled WGS sequence"/>
</dbReference>